<evidence type="ECO:0000313" key="2">
    <source>
        <dbReference type="EMBL" id="CAK7945530.1"/>
    </source>
</evidence>
<dbReference type="EMBL" id="CAKLBY020000331">
    <property type="protein sequence ID" value="CAK7945530.1"/>
    <property type="molecule type" value="Genomic_DNA"/>
</dbReference>
<feature type="region of interest" description="Disordered" evidence="1">
    <location>
        <begin position="69"/>
        <end position="89"/>
    </location>
</feature>
<evidence type="ECO:0000313" key="3">
    <source>
        <dbReference type="Proteomes" id="UP001162060"/>
    </source>
</evidence>
<feature type="compositionally biased region" description="Basic residues" evidence="1">
    <location>
        <begin position="69"/>
        <end position="80"/>
    </location>
</feature>
<dbReference type="Proteomes" id="UP001162060">
    <property type="component" value="Unassembled WGS sequence"/>
</dbReference>
<protein>
    <submittedName>
        <fullName evidence="2">Uncharacterized protein</fullName>
    </submittedName>
</protein>
<evidence type="ECO:0000256" key="1">
    <source>
        <dbReference type="SAM" id="MobiDB-lite"/>
    </source>
</evidence>
<accession>A0AAV1VFU6</accession>
<organism evidence="2 3">
    <name type="scientific">Peronospora matthiolae</name>
    <dbReference type="NCBI Taxonomy" id="2874970"/>
    <lineage>
        <taxon>Eukaryota</taxon>
        <taxon>Sar</taxon>
        <taxon>Stramenopiles</taxon>
        <taxon>Oomycota</taxon>
        <taxon>Peronosporomycetes</taxon>
        <taxon>Peronosporales</taxon>
        <taxon>Peronosporaceae</taxon>
        <taxon>Peronospora</taxon>
    </lineage>
</organism>
<proteinExistence type="predicted"/>
<gene>
    <name evidence="2" type="ORF">PM001_LOCUS30680</name>
</gene>
<reference evidence="2" key="1">
    <citation type="submission" date="2024-01" db="EMBL/GenBank/DDBJ databases">
        <authorList>
            <person name="Webb A."/>
        </authorList>
    </citation>
    <scope>NUCLEOTIDE SEQUENCE</scope>
    <source>
        <strain evidence="2">Pm1</strain>
    </source>
</reference>
<comment type="caution">
    <text evidence="2">The sequence shown here is derived from an EMBL/GenBank/DDBJ whole genome shotgun (WGS) entry which is preliminary data.</text>
</comment>
<name>A0AAV1VFU6_9STRA</name>
<sequence>MEEHRMVAALAGRARSRGRDKRTERAARRSVRKQLRASMIKLRVTKSSAQPLSTIRAIMARPYAARSARSGRRQCKRKSLLSRATRCSA</sequence>
<feature type="region of interest" description="Disordered" evidence="1">
    <location>
        <begin position="1"/>
        <end position="32"/>
    </location>
</feature>
<dbReference type="AlphaFoldDB" id="A0AAV1VFU6"/>